<dbReference type="Gene3D" id="3.40.366.10">
    <property type="entry name" value="Malonyl-Coenzyme A Acyl Carrier Protein, domain 2"/>
    <property type="match status" value="1"/>
</dbReference>
<dbReference type="Pfam" id="PF16073">
    <property type="entry name" value="SAT"/>
    <property type="match status" value="1"/>
</dbReference>
<feature type="region of interest" description="C-terminal hotdog fold" evidence="4">
    <location>
        <begin position="1425"/>
        <end position="1572"/>
    </location>
</feature>
<evidence type="ECO:0000256" key="4">
    <source>
        <dbReference type="PROSITE-ProRule" id="PRU01363"/>
    </source>
</evidence>
<dbReference type="InterPro" id="IPR018201">
    <property type="entry name" value="Ketoacyl_synth_AS"/>
</dbReference>
<dbReference type="PROSITE" id="PS52004">
    <property type="entry name" value="KS3_2"/>
    <property type="match status" value="1"/>
</dbReference>
<dbReference type="GO" id="GO:0004312">
    <property type="term" value="F:fatty acid synthase activity"/>
    <property type="evidence" value="ECO:0007669"/>
    <property type="project" value="TreeGrafter"/>
</dbReference>
<name>X4Y4S0_9PEZI</name>
<dbReference type="Gene3D" id="3.30.70.250">
    <property type="entry name" value="Malonyl-CoA ACP transacylase, ACP-binding"/>
    <property type="match status" value="1"/>
</dbReference>
<dbReference type="GO" id="GO:0004315">
    <property type="term" value="F:3-oxoacyl-[acyl-carrier-protein] synthase activity"/>
    <property type="evidence" value="ECO:0007669"/>
    <property type="project" value="InterPro"/>
</dbReference>
<dbReference type="GO" id="GO:0031177">
    <property type="term" value="F:phosphopantetheine binding"/>
    <property type="evidence" value="ECO:0007669"/>
    <property type="project" value="InterPro"/>
</dbReference>
<dbReference type="InterPro" id="IPR029058">
    <property type="entry name" value="AB_hydrolase_fold"/>
</dbReference>
<gene>
    <name evidence="9" type="primary">lasS2</name>
</gene>
<dbReference type="InterPro" id="IPR050091">
    <property type="entry name" value="PKS_NRPS_Biosynth_Enz"/>
</dbReference>
<keyword evidence="1" id="KW-0596">Phosphopantetheine</keyword>
<proteinExistence type="predicted"/>
<dbReference type="Pfam" id="PF00698">
    <property type="entry name" value="Acyl_transf_1"/>
    <property type="match status" value="1"/>
</dbReference>
<feature type="region of interest" description="Disordered" evidence="5">
    <location>
        <begin position="1585"/>
        <end position="1604"/>
    </location>
</feature>
<dbReference type="CDD" id="cd00833">
    <property type="entry name" value="PKS"/>
    <property type="match status" value="1"/>
</dbReference>
<dbReference type="SMART" id="SM01294">
    <property type="entry name" value="PKS_PP_betabranch"/>
    <property type="match status" value="1"/>
</dbReference>
<feature type="domain" description="Ketosynthase family 3 (KS3)" evidence="7">
    <location>
        <begin position="363"/>
        <end position="791"/>
    </location>
</feature>
<dbReference type="Gene3D" id="3.10.129.110">
    <property type="entry name" value="Polyketide synthase dehydratase"/>
    <property type="match status" value="1"/>
</dbReference>
<dbReference type="SUPFAM" id="SSF53474">
    <property type="entry name" value="alpha/beta-Hydrolases"/>
    <property type="match status" value="1"/>
</dbReference>
<dbReference type="InterPro" id="IPR049551">
    <property type="entry name" value="PKS_DH_C"/>
</dbReference>
<organism evidence="9">
    <name type="scientific">Lasiodiplodia theobromae</name>
    <dbReference type="NCBI Taxonomy" id="45133"/>
    <lineage>
        <taxon>Eukaryota</taxon>
        <taxon>Fungi</taxon>
        <taxon>Dikarya</taxon>
        <taxon>Ascomycota</taxon>
        <taxon>Pezizomycotina</taxon>
        <taxon>Dothideomycetes</taxon>
        <taxon>Dothideomycetes incertae sedis</taxon>
        <taxon>Botryosphaeriales</taxon>
        <taxon>Botryosphaeriaceae</taxon>
        <taxon>Lasiodiplodia</taxon>
    </lineage>
</organism>
<comment type="caution">
    <text evidence="4">Lacks conserved residue(s) required for the propagation of feature annotation.</text>
</comment>
<dbReference type="SUPFAM" id="SSF53901">
    <property type="entry name" value="Thiolase-like"/>
    <property type="match status" value="1"/>
</dbReference>
<dbReference type="GO" id="GO:0006633">
    <property type="term" value="P:fatty acid biosynthetic process"/>
    <property type="evidence" value="ECO:0007669"/>
    <property type="project" value="InterPro"/>
</dbReference>
<feature type="compositionally biased region" description="Low complexity" evidence="5">
    <location>
        <begin position="1731"/>
        <end position="1750"/>
    </location>
</feature>
<dbReference type="Pfam" id="PF02801">
    <property type="entry name" value="Ketoacyl-synt_C"/>
    <property type="match status" value="1"/>
</dbReference>
<evidence type="ECO:0000259" key="6">
    <source>
        <dbReference type="PROSITE" id="PS50075"/>
    </source>
</evidence>
<dbReference type="InterPro" id="IPR014031">
    <property type="entry name" value="Ketoacyl_synth_C"/>
</dbReference>
<dbReference type="SMART" id="SM00827">
    <property type="entry name" value="PKS_AT"/>
    <property type="match status" value="1"/>
</dbReference>
<dbReference type="InterPro" id="IPR030918">
    <property type="entry name" value="PT_fungal_PKS"/>
</dbReference>
<evidence type="ECO:0000256" key="2">
    <source>
        <dbReference type="ARBA" id="ARBA00022553"/>
    </source>
</evidence>
<evidence type="ECO:0000259" key="7">
    <source>
        <dbReference type="PROSITE" id="PS52004"/>
    </source>
</evidence>
<dbReference type="SMART" id="SM00825">
    <property type="entry name" value="PKS_KS"/>
    <property type="match status" value="1"/>
</dbReference>
<keyword evidence="2" id="KW-0597">Phosphoprotein</keyword>
<sequence length="2083" mass="223957">MASSPQTILYFGDQTDSWADGIDQLYRQASTTPWLKTFLDELCQAVKEESAGMDRVLRDSLGVYSSFLDLADRYRHTTDEVGMAHAVLLHVVRASMLLQWAEREPQLVSTTGPQPVPLGVCGGLIHLGALAIATDFASLYAATLEIARLFVRLCRLTSVRSRAIEDRPGTWGWAVLGMAPNELRKVLDQFQQSMGIPPIKRAKVGVTGDRWSTVIGPPTVLELVMHKCPALRNLPKNELNFRSAQHVLTVSQTDLEYIVGTSAMLESPVLPDFKMWGMDEPEDTYANWGELLRAMAFQVLSKPLDITKVVGQLISWLGPRHLDVKVVGPSSHTPYLASALKSAGSTASLYNDNSLEQTKLPGPDRIAIVGVAGRGPDCDSIEEFWDVIMSKQDKCEEIPKDRFDIEEFYCSEHGDKCTTATRFGCFMDKPGNFDPRFFRVSPREALLMDPSHRQFLMSVYEALEVAGYSDGQTAAIDSRRVAAFYGQSNHDWHMVSHDALGCDAFTLQGGQLAFGAGRAAFHFKWEGPTYSLDSACASSTSAMHLACMSLLSKDVDMAVVGSANILSFPHSFTCLSKSGVLSNTGNCKTYRDDGDGYCRADFVGTVVLKRLEDAVAQNDNILAVVAGSGRNHSGNSSSITTSDAGAQERLFRKVMQRARVSPEDISYVEMHGTGTQIGDPAEMGAVASLFKQRQGREPLTVGSVKANVGHSEAAAGMASLLKCIMMFQKDTMPPQAGMPHTLNPNFPSLSELKIDIPSESKEFKPVNQKPRRILLNNFDAAGGNACMLLEDYVAEAKHGIDPRSSHVIVTSARTPAAHLANKRNLLEWLQANETVKIQDVAYTTTARRMHHPIRSAYTASTTKELIGKLEADTSNAQPSRPSPIVFVFTGQGSHYAGMGSELYATCPPFRETVDLCASICEQHNFPAFLDIITSKDIDMSTKDTMQTQLAVVTLEVGLAAFWQSCGVQPSMAMGHSLGEYAALHTAGVLSLADTLYLVGHRARLLLERCEAGVCTMLAVAAPAAAIRELLAARPHSSCTIACTNSPTATVVSGSVDDVAELRTAITSPSTTLAVPYGFHSFQVDPMLDDYVALAGGVTYSAPRIPVASTLLASVVDAAGVFNGLYLGQQTRQPVDFVGALNAAKENLADPVWLEIGPSPVCSSFVRKTLAPSPGKIMSSLEKDTDGWVSVSKCLAGAYTNGIAVDWLALHAPFEDALKLVTLPSYAWDLKDFWITYTEANKREPAAAALALAPAAEPEISTCAQYPVHKSLSPKLEVTLWASVGSPGFKALFDGHRIRGVSVAPGSVFCEAGVAAVKYALQYGQRPGAANTGLAIRDVSLKRPLTRGLVGADGELRTTAVAAENASDNSVRVSWQASSQKSSYDLGGCVVAVVDADKLQAGWDRISYFAKARMDELITTVKNGHGHRMLPGIFYALFSNTVEYDPAFKCVKEVFVSGNFEEAAAEVVLRDHPQGTRFVGSPYWGESLVHLAGFVVNANPDRPAANTTFMMDSFDSFEQTVDLEPGKPYFTYARVSNRDESSASCDVYVFDEEKLVIQCSGLRFHEVSNDVLDRLLGSSKTSSRVQGKIAADGTSATHQHAPLEPKASSKIHFDAPKEKMAETSASTGEENVGSNTEIFQIILESISKGTGTEIADLTDDTVLVELGVDSIMGIEIASRINSSAGLDILPSFLVQYPTIGDLRNEFAQPSGRPSTPAPQPNHDSDFSMVENTPASTTGSSTPPTNHTPASHHTTKPHHPAPASESSDDLVLISPPPEPASSPSPSPSPPPPPTARVTLLQGRPSPSTQPFYLIADGTGSIATYIHLPPFSSRTGPIYGIDSPYLRCPERLDPTAVGIPGLAAPIAAALLAFQPSGPLAIGGFSGGAMVAYEVCRQVAAAGRRVEKLLLIDMCCPRPPAAAGGQEVEEAGWKVYESIAARSSGMWSASAATQAHLRGVFACVAAYHPAPLAAHERPARTAVVWARKGLVRRCEADGEVMGLLARVGVPTVAFEGFMEDGRMGAIAWGLPDKTERDLGPNGWERFVGGEEKPLCLAVDADHLEMPMPGHVHLMHGAMEEAFAYLSG</sequence>
<dbReference type="InterPro" id="IPR032088">
    <property type="entry name" value="SAT"/>
</dbReference>
<dbReference type="Pfam" id="PF14765">
    <property type="entry name" value="PS-DH"/>
    <property type="match status" value="1"/>
</dbReference>
<dbReference type="Pfam" id="PF00550">
    <property type="entry name" value="PP-binding"/>
    <property type="match status" value="1"/>
</dbReference>
<dbReference type="PROSITE" id="PS52019">
    <property type="entry name" value="PKS_MFAS_DH"/>
    <property type="match status" value="1"/>
</dbReference>
<accession>X4Y4S0</accession>
<dbReference type="InterPro" id="IPR049900">
    <property type="entry name" value="PKS_mFAS_DH"/>
</dbReference>
<dbReference type="InterPro" id="IPR036736">
    <property type="entry name" value="ACP-like_sf"/>
</dbReference>
<dbReference type="InterPro" id="IPR016035">
    <property type="entry name" value="Acyl_Trfase/lysoPLipase"/>
</dbReference>
<keyword evidence="3" id="KW-0808">Transferase</keyword>
<dbReference type="Pfam" id="PF00975">
    <property type="entry name" value="Thioesterase"/>
    <property type="match status" value="1"/>
</dbReference>
<dbReference type="Pfam" id="PF22621">
    <property type="entry name" value="CurL-like_PKS_C"/>
    <property type="match status" value="1"/>
</dbReference>
<evidence type="ECO:0000313" key="9">
    <source>
        <dbReference type="EMBL" id="AHV78247.1"/>
    </source>
</evidence>
<feature type="compositionally biased region" description="Pro residues" evidence="5">
    <location>
        <begin position="1772"/>
        <end position="1792"/>
    </location>
</feature>
<dbReference type="EMBL" id="KJ434938">
    <property type="protein sequence ID" value="AHV78247.1"/>
    <property type="molecule type" value="Genomic_DNA"/>
</dbReference>
<dbReference type="InterPro" id="IPR001227">
    <property type="entry name" value="Ac_transferase_dom_sf"/>
</dbReference>
<reference evidence="9" key="1">
    <citation type="journal article" date="2014" name="ACS Chem. Biol.">
        <title>Insights into the biosynthesis of 12-membered resorcylic acid lactones from heterologous production in Saccharomyces cerevisiae.</title>
        <authorList>
            <person name="Xu Y."/>
            <person name="Zhou T."/>
            <person name="Espinosa-Artiles P."/>
            <person name="Tang Y."/>
            <person name="Zhan J."/>
            <person name="Molnar I."/>
        </authorList>
    </citation>
    <scope>NUCLEOTIDE SEQUENCE</scope>
</reference>
<evidence type="ECO:0000256" key="3">
    <source>
        <dbReference type="ARBA" id="ARBA00022679"/>
    </source>
</evidence>
<dbReference type="PANTHER" id="PTHR43775">
    <property type="entry name" value="FATTY ACID SYNTHASE"/>
    <property type="match status" value="1"/>
</dbReference>
<feature type="domain" description="Carrier" evidence="6">
    <location>
        <begin position="1632"/>
        <end position="1709"/>
    </location>
</feature>
<dbReference type="InterPro" id="IPR009081">
    <property type="entry name" value="PP-bd_ACP"/>
</dbReference>
<dbReference type="SUPFAM" id="SSF52151">
    <property type="entry name" value="FabD/lysophospholipase-like"/>
    <property type="match status" value="1"/>
</dbReference>
<dbReference type="NCBIfam" id="TIGR04532">
    <property type="entry name" value="PT_fungal_PKS"/>
    <property type="match status" value="1"/>
</dbReference>
<dbReference type="Gene3D" id="3.40.47.10">
    <property type="match status" value="1"/>
</dbReference>
<dbReference type="Gene3D" id="3.40.50.1820">
    <property type="entry name" value="alpha/beta hydrolase"/>
    <property type="match status" value="1"/>
</dbReference>
<dbReference type="InterPro" id="IPR020806">
    <property type="entry name" value="PKS_PP-bd"/>
</dbReference>
<dbReference type="InterPro" id="IPR001031">
    <property type="entry name" value="Thioesterase"/>
</dbReference>
<dbReference type="Gene3D" id="1.10.1200.10">
    <property type="entry name" value="ACP-like"/>
    <property type="match status" value="1"/>
</dbReference>
<feature type="domain" description="PKS/mFAS DH" evidence="8">
    <location>
        <begin position="1265"/>
        <end position="1572"/>
    </location>
</feature>
<dbReference type="InterPro" id="IPR016039">
    <property type="entry name" value="Thiolase-like"/>
</dbReference>
<dbReference type="PANTHER" id="PTHR43775:SF37">
    <property type="entry name" value="SI:DKEY-61P9.11"/>
    <property type="match status" value="1"/>
</dbReference>
<feature type="region of interest" description="Disordered" evidence="5">
    <location>
        <begin position="1703"/>
        <end position="1808"/>
    </location>
</feature>
<dbReference type="GO" id="GO:0044550">
    <property type="term" value="P:secondary metabolite biosynthetic process"/>
    <property type="evidence" value="ECO:0007669"/>
    <property type="project" value="UniProtKB-ARBA"/>
</dbReference>
<dbReference type="PROSITE" id="PS00012">
    <property type="entry name" value="PHOSPHOPANTETHEINE"/>
    <property type="match status" value="1"/>
</dbReference>
<dbReference type="SMART" id="SM00823">
    <property type="entry name" value="PKS_PP"/>
    <property type="match status" value="1"/>
</dbReference>
<dbReference type="InterPro" id="IPR006162">
    <property type="entry name" value="Ppantetheine_attach_site"/>
</dbReference>
<dbReference type="PROSITE" id="PS00606">
    <property type="entry name" value="KS3_1"/>
    <property type="match status" value="1"/>
</dbReference>
<evidence type="ECO:0000256" key="5">
    <source>
        <dbReference type="SAM" id="MobiDB-lite"/>
    </source>
</evidence>
<dbReference type="SUPFAM" id="SSF47336">
    <property type="entry name" value="ACP-like"/>
    <property type="match status" value="1"/>
</dbReference>
<dbReference type="InterPro" id="IPR016036">
    <property type="entry name" value="Malonyl_transacylase_ACP-bd"/>
</dbReference>
<protein>
    <submittedName>
        <fullName evidence="9">LasS2</fullName>
    </submittedName>
</protein>
<evidence type="ECO:0000256" key="1">
    <source>
        <dbReference type="ARBA" id="ARBA00022450"/>
    </source>
</evidence>
<dbReference type="Gene3D" id="3.30.70.3290">
    <property type="match status" value="1"/>
</dbReference>
<evidence type="ECO:0000259" key="8">
    <source>
        <dbReference type="PROSITE" id="PS52019"/>
    </source>
</evidence>
<feature type="region of interest" description="N-terminal hotdog fold" evidence="4">
    <location>
        <begin position="1265"/>
        <end position="1396"/>
    </location>
</feature>
<dbReference type="InterPro" id="IPR042104">
    <property type="entry name" value="PKS_dehydratase_sf"/>
</dbReference>
<dbReference type="PROSITE" id="PS50075">
    <property type="entry name" value="CARRIER"/>
    <property type="match status" value="1"/>
</dbReference>
<dbReference type="InterPro" id="IPR014043">
    <property type="entry name" value="Acyl_transferase_dom"/>
</dbReference>
<dbReference type="Pfam" id="PF00109">
    <property type="entry name" value="ketoacyl-synt"/>
    <property type="match status" value="1"/>
</dbReference>
<dbReference type="InterPro" id="IPR014030">
    <property type="entry name" value="Ketoacyl_synth_N"/>
</dbReference>
<dbReference type="InterPro" id="IPR020841">
    <property type="entry name" value="PKS_Beta-ketoAc_synthase_dom"/>
</dbReference>
<dbReference type="SUPFAM" id="SSF55048">
    <property type="entry name" value="Probable ACP-binding domain of malonyl-CoA ACP transacylase"/>
    <property type="match status" value="1"/>
</dbReference>